<sequence length="71" mass="7517">MKRLMLAVGVGIVGLSAILMYQQRQASIVLVEQAQVAHDVPGTKNGEQARLTEGLPVVAPLPENKLVQLAG</sequence>
<accession>A0ABW1UKC2</accession>
<keyword evidence="2" id="KW-1185">Reference proteome</keyword>
<evidence type="ECO:0000313" key="2">
    <source>
        <dbReference type="Proteomes" id="UP001596227"/>
    </source>
</evidence>
<dbReference type="InterPro" id="IPR036188">
    <property type="entry name" value="FAD/NAD-bd_sf"/>
</dbReference>
<organism evidence="1 2">
    <name type="scientific">Lactiplantibacillus daoliensis</name>
    <dbReference type="NCBI Taxonomy" id="2559916"/>
    <lineage>
        <taxon>Bacteria</taxon>
        <taxon>Bacillati</taxon>
        <taxon>Bacillota</taxon>
        <taxon>Bacilli</taxon>
        <taxon>Lactobacillales</taxon>
        <taxon>Lactobacillaceae</taxon>
        <taxon>Lactiplantibacillus</taxon>
    </lineage>
</organism>
<gene>
    <name evidence="1" type="ORF">ACFQH1_10675</name>
</gene>
<comment type="caution">
    <text evidence="1">The sequence shown here is derived from an EMBL/GenBank/DDBJ whole genome shotgun (WGS) entry which is preliminary data.</text>
</comment>
<protein>
    <submittedName>
        <fullName evidence="1">Uncharacterized protein</fullName>
    </submittedName>
</protein>
<dbReference type="EMBL" id="JBHSSB010000030">
    <property type="protein sequence ID" value="MFC6295664.1"/>
    <property type="molecule type" value="Genomic_DNA"/>
</dbReference>
<proteinExistence type="predicted"/>
<dbReference type="Proteomes" id="UP001596227">
    <property type="component" value="Unassembled WGS sequence"/>
</dbReference>
<dbReference type="RefSeq" id="WP_137607986.1">
    <property type="nucleotide sequence ID" value="NZ_BJDH01000010.1"/>
</dbReference>
<name>A0ABW1UKC2_9LACO</name>
<evidence type="ECO:0000313" key="1">
    <source>
        <dbReference type="EMBL" id="MFC6295664.1"/>
    </source>
</evidence>
<reference evidence="2" key="1">
    <citation type="journal article" date="2019" name="Int. J. Syst. Evol. Microbiol.">
        <title>The Global Catalogue of Microorganisms (GCM) 10K type strain sequencing project: providing services to taxonomists for standard genome sequencing and annotation.</title>
        <authorList>
            <consortium name="The Broad Institute Genomics Platform"/>
            <consortium name="The Broad Institute Genome Sequencing Center for Infectious Disease"/>
            <person name="Wu L."/>
            <person name="Ma J."/>
        </authorList>
    </citation>
    <scope>NUCLEOTIDE SEQUENCE [LARGE SCALE GENOMIC DNA]</scope>
    <source>
        <strain evidence="2">CCM 8934</strain>
    </source>
</reference>
<dbReference type="Gene3D" id="3.50.50.60">
    <property type="entry name" value="FAD/NAD(P)-binding domain"/>
    <property type="match status" value="1"/>
</dbReference>